<accession>A0A379YPN0</accession>
<evidence type="ECO:0000259" key="22">
    <source>
        <dbReference type="PROSITE" id="PS50885"/>
    </source>
</evidence>
<keyword evidence="15 19" id="KW-0472">Membrane</keyword>
<dbReference type="InterPro" id="IPR003594">
    <property type="entry name" value="HATPase_dom"/>
</dbReference>
<reference evidence="24 25" key="1">
    <citation type="submission" date="2018-06" db="EMBL/GenBank/DDBJ databases">
        <authorList>
            <consortium name="Pathogen Informatics"/>
            <person name="Doyle S."/>
        </authorList>
    </citation>
    <scope>NUCLEOTIDE SEQUENCE [LARGE SCALE GENOMIC DNA]</scope>
    <source>
        <strain evidence="24 25">NCTC10211</strain>
    </source>
</reference>
<feature type="domain" description="HAMP" evidence="22">
    <location>
        <begin position="436"/>
        <end position="487"/>
    </location>
</feature>
<feature type="transmembrane region" description="Helical" evidence="19">
    <location>
        <begin position="416"/>
        <end position="438"/>
    </location>
</feature>
<feature type="domain" description="Response regulatory" evidence="21">
    <location>
        <begin position="4"/>
        <end position="119"/>
    </location>
</feature>
<keyword evidence="12" id="KW-0902">Two-component regulatory system</keyword>
<evidence type="ECO:0000256" key="18">
    <source>
        <dbReference type="PROSITE-ProRule" id="PRU01091"/>
    </source>
</evidence>
<dbReference type="NCBIfam" id="NF008296">
    <property type="entry name" value="PRK11083.1"/>
    <property type="match status" value="1"/>
</dbReference>
<dbReference type="AlphaFoldDB" id="A0A379YPN0"/>
<evidence type="ECO:0000256" key="2">
    <source>
        <dbReference type="ARBA" id="ARBA00004496"/>
    </source>
</evidence>
<dbReference type="SMART" id="SM00387">
    <property type="entry name" value="HATPase_c"/>
    <property type="match status" value="1"/>
</dbReference>
<feature type="modified residue" description="4-aspartylphosphate" evidence="17">
    <location>
        <position position="54"/>
    </location>
</feature>
<evidence type="ECO:0000256" key="19">
    <source>
        <dbReference type="SAM" id="Phobius"/>
    </source>
</evidence>
<evidence type="ECO:0000256" key="11">
    <source>
        <dbReference type="ARBA" id="ARBA00022989"/>
    </source>
</evidence>
<dbReference type="Proteomes" id="UP000254765">
    <property type="component" value="Unassembled WGS sequence"/>
</dbReference>
<dbReference type="Gene3D" id="3.30.565.10">
    <property type="entry name" value="Histidine kinase-like ATPase, C-terminal domain"/>
    <property type="match status" value="1"/>
</dbReference>
<evidence type="ECO:0000256" key="9">
    <source>
        <dbReference type="ARBA" id="ARBA00022692"/>
    </source>
</evidence>
<evidence type="ECO:0000256" key="13">
    <source>
        <dbReference type="ARBA" id="ARBA00023015"/>
    </source>
</evidence>
<dbReference type="SUPFAM" id="SSF103190">
    <property type="entry name" value="Sensory domain-like"/>
    <property type="match status" value="1"/>
</dbReference>
<dbReference type="PRINTS" id="PR00344">
    <property type="entry name" value="BCTRLSENSOR"/>
</dbReference>
<dbReference type="Pfam" id="PF00486">
    <property type="entry name" value="Trans_reg_C"/>
    <property type="match status" value="1"/>
</dbReference>
<dbReference type="SUPFAM" id="SSF55874">
    <property type="entry name" value="ATPase domain of HSP90 chaperone/DNA topoisomerase II/histidine kinase"/>
    <property type="match status" value="1"/>
</dbReference>
<evidence type="ECO:0000256" key="3">
    <source>
        <dbReference type="ARBA" id="ARBA00004651"/>
    </source>
</evidence>
<dbReference type="InterPro" id="IPR036388">
    <property type="entry name" value="WH-like_DNA-bd_sf"/>
</dbReference>
<dbReference type="Pfam" id="PF02518">
    <property type="entry name" value="HATPase_c"/>
    <property type="match status" value="1"/>
</dbReference>
<proteinExistence type="predicted"/>
<dbReference type="CDD" id="cd18773">
    <property type="entry name" value="PDC1_HK_sensor"/>
    <property type="match status" value="1"/>
</dbReference>
<dbReference type="PROSITE" id="PS50109">
    <property type="entry name" value="HIS_KIN"/>
    <property type="match status" value="1"/>
</dbReference>
<dbReference type="Pfam" id="PF00672">
    <property type="entry name" value="HAMP"/>
    <property type="match status" value="1"/>
</dbReference>
<dbReference type="FunFam" id="1.10.10.10:FF:000254">
    <property type="entry name" value="Two-component system response regulator CreB"/>
    <property type="match status" value="1"/>
</dbReference>
<dbReference type="SMART" id="SM00448">
    <property type="entry name" value="REC"/>
    <property type="match status" value="1"/>
</dbReference>
<keyword evidence="14 18" id="KW-0238">DNA-binding</keyword>
<evidence type="ECO:0000256" key="5">
    <source>
        <dbReference type="ARBA" id="ARBA00022475"/>
    </source>
</evidence>
<feature type="domain" description="Histidine kinase" evidence="20">
    <location>
        <begin position="494"/>
        <end position="704"/>
    </location>
</feature>
<dbReference type="Pfam" id="PF00072">
    <property type="entry name" value="Response_reg"/>
    <property type="match status" value="1"/>
</dbReference>
<evidence type="ECO:0000256" key="1">
    <source>
        <dbReference type="ARBA" id="ARBA00000085"/>
    </source>
</evidence>
<dbReference type="PANTHER" id="PTHR45436:SF10">
    <property type="entry name" value="HISTIDINE KINASE"/>
    <property type="match status" value="1"/>
</dbReference>
<dbReference type="InterPro" id="IPR001867">
    <property type="entry name" value="OmpR/PhoB-type_DNA-bd"/>
</dbReference>
<dbReference type="Gene3D" id="1.10.287.130">
    <property type="match status" value="1"/>
</dbReference>
<dbReference type="InterPro" id="IPR050428">
    <property type="entry name" value="TCS_sensor_his_kinase"/>
</dbReference>
<dbReference type="PROSITE" id="PS50110">
    <property type="entry name" value="RESPONSE_REGULATORY"/>
    <property type="match status" value="1"/>
</dbReference>
<dbReference type="CDD" id="cd00082">
    <property type="entry name" value="HisKA"/>
    <property type="match status" value="1"/>
</dbReference>
<protein>
    <recommendedName>
        <fullName evidence="4">histidine kinase</fullName>
        <ecNumber evidence="4">2.7.13.3</ecNumber>
    </recommendedName>
</protein>
<dbReference type="Pfam" id="PF00512">
    <property type="entry name" value="HisKA"/>
    <property type="match status" value="1"/>
</dbReference>
<dbReference type="GO" id="GO:0042802">
    <property type="term" value="F:identical protein binding"/>
    <property type="evidence" value="ECO:0007669"/>
    <property type="project" value="UniProtKB-ARBA"/>
</dbReference>
<dbReference type="SUPFAM" id="SSF46894">
    <property type="entry name" value="C-terminal effector domain of the bipartite response regulators"/>
    <property type="match status" value="1"/>
</dbReference>
<dbReference type="InterPro" id="IPR003660">
    <property type="entry name" value="HAMP_dom"/>
</dbReference>
<evidence type="ECO:0000256" key="6">
    <source>
        <dbReference type="ARBA" id="ARBA00022490"/>
    </source>
</evidence>
<keyword evidence="7 17" id="KW-0597">Phosphoprotein</keyword>
<dbReference type="CDD" id="cd17574">
    <property type="entry name" value="REC_OmpR"/>
    <property type="match status" value="1"/>
</dbReference>
<dbReference type="GO" id="GO:0005737">
    <property type="term" value="C:cytoplasm"/>
    <property type="evidence" value="ECO:0007669"/>
    <property type="project" value="UniProtKB-SubCell"/>
</dbReference>
<keyword evidence="9 19" id="KW-0812">Transmembrane</keyword>
<feature type="transmembrane region" description="Helical" evidence="19">
    <location>
        <begin position="240"/>
        <end position="259"/>
    </location>
</feature>
<feature type="domain" description="OmpR/PhoB-type" evidence="23">
    <location>
        <begin position="131"/>
        <end position="230"/>
    </location>
</feature>
<keyword evidence="16" id="KW-0804">Transcription</keyword>
<dbReference type="InterPro" id="IPR036097">
    <property type="entry name" value="HisK_dim/P_sf"/>
</dbReference>
<comment type="subcellular location">
    <subcellularLocation>
        <location evidence="3">Cell membrane</location>
        <topology evidence="3">Multi-pass membrane protein</topology>
    </subcellularLocation>
    <subcellularLocation>
        <location evidence="2">Cytoplasm</location>
    </subcellularLocation>
</comment>
<evidence type="ECO:0000259" key="23">
    <source>
        <dbReference type="PROSITE" id="PS51755"/>
    </source>
</evidence>
<dbReference type="GO" id="GO:0005886">
    <property type="term" value="C:plasma membrane"/>
    <property type="evidence" value="ECO:0007669"/>
    <property type="project" value="UniProtKB-SubCell"/>
</dbReference>
<dbReference type="SUPFAM" id="SSF52172">
    <property type="entry name" value="CheY-like"/>
    <property type="match status" value="1"/>
</dbReference>
<dbReference type="Gene3D" id="6.10.340.10">
    <property type="match status" value="1"/>
</dbReference>
<feature type="DNA-binding region" description="OmpR/PhoB-type" evidence="18">
    <location>
        <begin position="131"/>
        <end position="230"/>
    </location>
</feature>
<evidence type="ECO:0000256" key="16">
    <source>
        <dbReference type="ARBA" id="ARBA00023163"/>
    </source>
</evidence>
<dbReference type="InterPro" id="IPR001789">
    <property type="entry name" value="Sig_transdc_resp-reg_receiver"/>
</dbReference>
<evidence type="ECO:0000256" key="17">
    <source>
        <dbReference type="PROSITE-ProRule" id="PRU00169"/>
    </source>
</evidence>
<keyword evidence="6" id="KW-0963">Cytoplasm</keyword>
<dbReference type="SMART" id="SM00862">
    <property type="entry name" value="Trans_reg_C"/>
    <property type="match status" value="1"/>
</dbReference>
<dbReference type="Gene3D" id="3.30.450.20">
    <property type="entry name" value="PAS domain"/>
    <property type="match status" value="1"/>
</dbReference>
<name>A0A379YPN0_SERMA</name>
<keyword evidence="5" id="KW-1003">Cell membrane</keyword>
<evidence type="ECO:0000259" key="21">
    <source>
        <dbReference type="PROSITE" id="PS50110"/>
    </source>
</evidence>
<dbReference type="GO" id="GO:0000155">
    <property type="term" value="F:phosphorelay sensor kinase activity"/>
    <property type="evidence" value="ECO:0007669"/>
    <property type="project" value="InterPro"/>
</dbReference>
<dbReference type="InterPro" id="IPR011006">
    <property type="entry name" value="CheY-like_superfamily"/>
</dbReference>
<sequence length="704" mass="78238">MKPVLWLVEDEPSIADTLVYTLESEGFEVRWFERAEPALQALAQEGAPALAILDVGLPDINGFELCRRLLAQAADLPILFLTARSDEVDRLIGLEIGADDYVAKPFSPREVSARVRTILRRLHKQQRLQQNACYHFGAFALDEDAATISYHQRPLPLTRYEYLLLKTLLLAPGRVFSRQQLMESVWAQAEESLDRTVDTHIKTLRAKLRAVDPAEPPIHTHRGLGYSVSRQPMKIGLRLLLGYFLIVAVAGYFVLSIFVQEVKPGVRRATEGTLVDTANLLAQIARQDMQRGDAAHGQLAQAFTQLNQRPIGANISGIRKDRSEYHVYLTDARGKVIFDSAGRAQGQDYSRWNDVYRTLRGQYGARSTRSDPEDENSSVMYVAAPVIEQGRIIGVLTVGKPNSTMAPVIKRSERRILWAGALLLGIALLIGAVFVWWINRSIGRLVRYADGVAQGENAPLPKVGGRELTQLAQALESMRLKLEGKAYIEQYAHTLTHELKSPLAAIRGAAELLQELPPPETARRFLTNIEQQSARIQQLVDKLLVQARLESRPEMETAPIAIAALIGQTMAGKEAQATQRGVRLQLEALAEVTLNGDALLISQALTNLLDNAIDFTPPGGCVSVRGERREQHYCISVCDDGSGIPDYALDKVFERFYSLPRAERPKSSGLGLNFVQEVARLHHGGIRLRNRRPHGVEATFMLSL</sequence>
<evidence type="ECO:0000256" key="8">
    <source>
        <dbReference type="ARBA" id="ARBA00022679"/>
    </source>
</evidence>
<dbReference type="SUPFAM" id="SSF47384">
    <property type="entry name" value="Homodimeric domain of signal transducing histidine kinase"/>
    <property type="match status" value="1"/>
</dbReference>
<dbReference type="InterPro" id="IPR036890">
    <property type="entry name" value="HATPase_C_sf"/>
</dbReference>
<dbReference type="InterPro" id="IPR029151">
    <property type="entry name" value="Sensor-like_sf"/>
</dbReference>
<dbReference type="FunFam" id="3.40.50.2300:FF:000021">
    <property type="entry name" value="Two-component system response regulator KdpE"/>
    <property type="match status" value="1"/>
</dbReference>
<keyword evidence="10" id="KW-0418">Kinase</keyword>
<dbReference type="Gene3D" id="6.10.250.690">
    <property type="match status" value="1"/>
</dbReference>
<dbReference type="GO" id="GO:0045893">
    <property type="term" value="P:positive regulation of DNA-templated transcription"/>
    <property type="evidence" value="ECO:0007669"/>
    <property type="project" value="UniProtKB-ARBA"/>
</dbReference>
<dbReference type="InterPro" id="IPR004358">
    <property type="entry name" value="Sig_transdc_His_kin-like_C"/>
</dbReference>
<dbReference type="SMART" id="SM00388">
    <property type="entry name" value="HisKA"/>
    <property type="match status" value="1"/>
</dbReference>
<evidence type="ECO:0000313" key="24">
    <source>
        <dbReference type="EMBL" id="SUI47470.1"/>
    </source>
</evidence>
<dbReference type="PROSITE" id="PS50885">
    <property type="entry name" value="HAMP"/>
    <property type="match status" value="1"/>
</dbReference>
<dbReference type="InterPro" id="IPR005467">
    <property type="entry name" value="His_kinase_dom"/>
</dbReference>
<evidence type="ECO:0000259" key="20">
    <source>
        <dbReference type="PROSITE" id="PS50109"/>
    </source>
</evidence>
<gene>
    <name evidence="24" type="primary">creC</name>
    <name evidence="24" type="ORF">NCTC10211_02127</name>
</gene>
<dbReference type="InterPro" id="IPR003661">
    <property type="entry name" value="HisK_dim/P_dom"/>
</dbReference>
<dbReference type="EMBL" id="UGYK01000002">
    <property type="protein sequence ID" value="SUI47470.1"/>
    <property type="molecule type" value="Genomic_DNA"/>
</dbReference>
<dbReference type="PANTHER" id="PTHR45436">
    <property type="entry name" value="SENSOR HISTIDINE KINASE YKOH"/>
    <property type="match status" value="1"/>
</dbReference>
<evidence type="ECO:0000256" key="7">
    <source>
        <dbReference type="ARBA" id="ARBA00022553"/>
    </source>
</evidence>
<dbReference type="EC" id="2.7.13.3" evidence="4"/>
<dbReference type="SMART" id="SM00304">
    <property type="entry name" value="HAMP"/>
    <property type="match status" value="1"/>
</dbReference>
<evidence type="ECO:0000313" key="25">
    <source>
        <dbReference type="Proteomes" id="UP000254765"/>
    </source>
</evidence>
<dbReference type="NCBIfam" id="NF008312">
    <property type="entry name" value="PRK11100.1"/>
    <property type="match status" value="1"/>
</dbReference>
<dbReference type="Gene3D" id="3.40.50.2300">
    <property type="match status" value="1"/>
</dbReference>
<evidence type="ECO:0000256" key="14">
    <source>
        <dbReference type="ARBA" id="ARBA00023125"/>
    </source>
</evidence>
<evidence type="ECO:0000256" key="15">
    <source>
        <dbReference type="ARBA" id="ARBA00023136"/>
    </source>
</evidence>
<evidence type="ECO:0000256" key="12">
    <source>
        <dbReference type="ARBA" id="ARBA00023012"/>
    </source>
</evidence>
<dbReference type="InterPro" id="IPR016032">
    <property type="entry name" value="Sig_transdc_resp-reg_C-effctor"/>
</dbReference>
<dbReference type="CDD" id="cd00383">
    <property type="entry name" value="trans_reg_C"/>
    <property type="match status" value="1"/>
</dbReference>
<dbReference type="PROSITE" id="PS51755">
    <property type="entry name" value="OMPR_PHOB"/>
    <property type="match status" value="1"/>
</dbReference>
<comment type="catalytic activity">
    <reaction evidence="1">
        <text>ATP + protein L-histidine = ADP + protein N-phospho-L-histidine.</text>
        <dbReference type="EC" id="2.7.13.3"/>
    </reaction>
</comment>
<dbReference type="GO" id="GO:0000987">
    <property type="term" value="F:cis-regulatory region sequence-specific DNA binding"/>
    <property type="evidence" value="ECO:0007669"/>
    <property type="project" value="UniProtKB-ARBA"/>
</dbReference>
<evidence type="ECO:0000256" key="10">
    <source>
        <dbReference type="ARBA" id="ARBA00022777"/>
    </source>
</evidence>
<keyword evidence="8 24" id="KW-0808">Transferase</keyword>
<evidence type="ECO:0000256" key="4">
    <source>
        <dbReference type="ARBA" id="ARBA00012438"/>
    </source>
</evidence>
<organism evidence="24 25">
    <name type="scientific">Serratia marcescens</name>
    <dbReference type="NCBI Taxonomy" id="615"/>
    <lineage>
        <taxon>Bacteria</taxon>
        <taxon>Pseudomonadati</taxon>
        <taxon>Pseudomonadota</taxon>
        <taxon>Gammaproteobacteria</taxon>
        <taxon>Enterobacterales</taxon>
        <taxon>Yersiniaceae</taxon>
        <taxon>Serratia</taxon>
    </lineage>
</organism>
<keyword evidence="11 19" id="KW-1133">Transmembrane helix</keyword>
<dbReference type="Gene3D" id="1.10.10.10">
    <property type="entry name" value="Winged helix-like DNA-binding domain superfamily/Winged helix DNA-binding domain"/>
    <property type="match status" value="1"/>
</dbReference>
<keyword evidence="13" id="KW-0805">Transcription regulation</keyword>